<organism evidence="1 2">
    <name type="scientific">Hypoxylon rubiginosum</name>
    <dbReference type="NCBI Taxonomy" id="110542"/>
    <lineage>
        <taxon>Eukaryota</taxon>
        <taxon>Fungi</taxon>
        <taxon>Dikarya</taxon>
        <taxon>Ascomycota</taxon>
        <taxon>Pezizomycotina</taxon>
        <taxon>Sordariomycetes</taxon>
        <taxon>Xylariomycetidae</taxon>
        <taxon>Xylariales</taxon>
        <taxon>Hypoxylaceae</taxon>
        <taxon>Hypoxylon</taxon>
    </lineage>
</organism>
<evidence type="ECO:0000313" key="1">
    <source>
        <dbReference type="EMBL" id="KAI6081957.1"/>
    </source>
</evidence>
<reference evidence="1 2" key="1">
    <citation type="journal article" date="2022" name="New Phytol.">
        <title>Ecological generalism drives hyperdiversity of secondary metabolite gene clusters in xylarialean endophytes.</title>
        <authorList>
            <person name="Franco M.E.E."/>
            <person name="Wisecaver J.H."/>
            <person name="Arnold A.E."/>
            <person name="Ju Y.M."/>
            <person name="Slot J.C."/>
            <person name="Ahrendt S."/>
            <person name="Moore L.P."/>
            <person name="Eastman K.E."/>
            <person name="Scott K."/>
            <person name="Konkel Z."/>
            <person name="Mondo S.J."/>
            <person name="Kuo A."/>
            <person name="Hayes R.D."/>
            <person name="Haridas S."/>
            <person name="Andreopoulos B."/>
            <person name="Riley R."/>
            <person name="LaButti K."/>
            <person name="Pangilinan J."/>
            <person name="Lipzen A."/>
            <person name="Amirebrahimi M."/>
            <person name="Yan J."/>
            <person name="Adam C."/>
            <person name="Keymanesh K."/>
            <person name="Ng V."/>
            <person name="Louie K."/>
            <person name="Northen T."/>
            <person name="Drula E."/>
            <person name="Henrissat B."/>
            <person name="Hsieh H.M."/>
            <person name="Youens-Clark K."/>
            <person name="Lutzoni F."/>
            <person name="Miadlikowska J."/>
            <person name="Eastwood D.C."/>
            <person name="Hamelin R.C."/>
            <person name="Grigoriev I.V."/>
            <person name="U'Ren J.M."/>
        </authorList>
    </citation>
    <scope>NUCLEOTIDE SEQUENCE [LARGE SCALE GENOMIC DNA]</scope>
    <source>
        <strain evidence="1 2">ER1909</strain>
    </source>
</reference>
<accession>A0ACC0CNQ5</accession>
<dbReference type="EMBL" id="MU394382">
    <property type="protein sequence ID" value="KAI6081957.1"/>
    <property type="molecule type" value="Genomic_DNA"/>
</dbReference>
<keyword evidence="2" id="KW-1185">Reference proteome</keyword>
<proteinExistence type="predicted"/>
<protein>
    <submittedName>
        <fullName evidence="1">Heterokaryon incompatibility protein-domain-containing protein</fullName>
    </submittedName>
</protein>
<gene>
    <name evidence="1" type="ORF">F4821DRAFT_15964</name>
</gene>
<comment type="caution">
    <text evidence="1">The sequence shown here is derived from an EMBL/GenBank/DDBJ whole genome shotgun (WGS) entry which is preliminary data.</text>
</comment>
<sequence length="584" mass="66418">MRFARRAKLPPTQPTRLALSCVNLLNGGSNSGEWTHVTAKLTNMALAEGKKVGTVLSNTGSLESLELLNNWVKSCQQHHGECIRTLEGEILGSELKLPTRVLDTSSAHNGFVRLVETHNSPRGQWTALSHCWGNIKPICTTRDNLQAHRQGIPISHLPSTYRDAVTVTRSLDLNYLWIDTLCIIQQDVEDWEREAPKMGEVYEHAKIVIAATGSSNAYEGCFVDTPTSVSVELPYASNGIRTGQPFTMKFWTPTWQVKNVFRPLSDRAWTIQERVLSRRIVHYTAKGIWWNCRHFGAICIRHDGISFKDDQLIARQQSWTGFLEQYLNCALTVSTDNLQAVAGLANRIARYRSDDYYHGCWINELPEQLIWYGKAPRPSELKDRPSWSWSSTAIGKRIFLDDRASKCLTNLCGPFKPYLLNGLLVRCFVQTAVRLAKPIETTNLKAELRILIGNVQDQIPEQVQFQKQLVIIPKEEENKIPDDHLYLILNNKNHAVGVAVMDDVSWFSQKIDTNSNMSLILLAGAPNWRWRSRWMIPVDQKDLYYCLVTLTTRDGQNAHCRIGFAVIYSRVYAEQAIRQEIVLV</sequence>
<evidence type="ECO:0000313" key="2">
    <source>
        <dbReference type="Proteomes" id="UP001497680"/>
    </source>
</evidence>
<name>A0ACC0CNQ5_9PEZI</name>
<dbReference type="Proteomes" id="UP001497680">
    <property type="component" value="Unassembled WGS sequence"/>
</dbReference>